<dbReference type="Proteomes" id="UP001500552">
    <property type="component" value="Unassembled WGS sequence"/>
</dbReference>
<feature type="region of interest" description="Disordered" evidence="1">
    <location>
        <begin position="1"/>
        <end position="45"/>
    </location>
</feature>
<feature type="compositionally biased region" description="Basic and acidic residues" evidence="1">
    <location>
        <begin position="11"/>
        <end position="23"/>
    </location>
</feature>
<dbReference type="EMBL" id="BAABHC010000016">
    <property type="protein sequence ID" value="GAA4436289.1"/>
    <property type="molecule type" value="Genomic_DNA"/>
</dbReference>
<evidence type="ECO:0000313" key="2">
    <source>
        <dbReference type="EMBL" id="GAA4436289.1"/>
    </source>
</evidence>
<comment type="caution">
    <text evidence="2">The sequence shown here is derived from an EMBL/GenBank/DDBJ whole genome shotgun (WGS) entry which is preliminary data.</text>
</comment>
<reference evidence="3" key="1">
    <citation type="journal article" date="2019" name="Int. J. Syst. Evol. Microbiol.">
        <title>The Global Catalogue of Microorganisms (GCM) 10K type strain sequencing project: providing services to taxonomists for standard genome sequencing and annotation.</title>
        <authorList>
            <consortium name="The Broad Institute Genomics Platform"/>
            <consortium name="The Broad Institute Genome Sequencing Center for Infectious Disease"/>
            <person name="Wu L."/>
            <person name="Ma J."/>
        </authorList>
    </citation>
    <scope>NUCLEOTIDE SEQUENCE [LARGE SCALE GENOMIC DNA]</scope>
    <source>
        <strain evidence="3">JCM 17926</strain>
    </source>
</reference>
<proteinExistence type="predicted"/>
<sequence length="69" mass="7529">MATARNGKGVAAEKDTQGGERRALSLSSHTTPAATQVAVKVQQPGLKRKKKPYTMVRLFRSSKLCMIKN</sequence>
<gene>
    <name evidence="2" type="ORF">GCM10023188_29180</name>
</gene>
<accession>A0ABP8LVC3</accession>
<protein>
    <submittedName>
        <fullName evidence="2">Uncharacterized protein</fullName>
    </submittedName>
</protein>
<keyword evidence="3" id="KW-1185">Reference proteome</keyword>
<organism evidence="2 3">
    <name type="scientific">Pontibacter saemangeumensis</name>
    <dbReference type="NCBI Taxonomy" id="1084525"/>
    <lineage>
        <taxon>Bacteria</taxon>
        <taxon>Pseudomonadati</taxon>
        <taxon>Bacteroidota</taxon>
        <taxon>Cytophagia</taxon>
        <taxon>Cytophagales</taxon>
        <taxon>Hymenobacteraceae</taxon>
        <taxon>Pontibacter</taxon>
    </lineage>
</organism>
<name>A0ABP8LVC3_9BACT</name>
<feature type="compositionally biased region" description="Polar residues" evidence="1">
    <location>
        <begin position="25"/>
        <end position="34"/>
    </location>
</feature>
<evidence type="ECO:0000256" key="1">
    <source>
        <dbReference type="SAM" id="MobiDB-lite"/>
    </source>
</evidence>
<evidence type="ECO:0000313" key="3">
    <source>
        <dbReference type="Proteomes" id="UP001500552"/>
    </source>
</evidence>